<name>A0A2S6IDW9_9ACTN</name>
<comment type="caution">
    <text evidence="2">The sequence shown here is derived from an EMBL/GenBank/DDBJ whole genome shotgun (WGS) entry which is preliminary data.</text>
</comment>
<evidence type="ECO:0000313" key="3">
    <source>
        <dbReference type="Proteomes" id="UP000239485"/>
    </source>
</evidence>
<proteinExistence type="predicted"/>
<keyword evidence="3" id="KW-1185">Reference proteome</keyword>
<reference evidence="2 3" key="1">
    <citation type="submission" date="2018-02" db="EMBL/GenBank/DDBJ databases">
        <title>Genomic Encyclopedia of Archaeal and Bacterial Type Strains, Phase II (KMG-II): from individual species to whole genera.</title>
        <authorList>
            <person name="Goeker M."/>
        </authorList>
    </citation>
    <scope>NUCLEOTIDE SEQUENCE [LARGE SCALE GENOMIC DNA]</scope>
    <source>
        <strain evidence="2 3">DSM 22857</strain>
    </source>
</reference>
<dbReference type="EMBL" id="PTJD01000014">
    <property type="protein sequence ID" value="PPK92415.1"/>
    <property type="molecule type" value="Genomic_DNA"/>
</dbReference>
<feature type="transmembrane region" description="Helical" evidence="1">
    <location>
        <begin position="143"/>
        <end position="162"/>
    </location>
</feature>
<sequence>MVLRDGLCPQVADEELAALRNETPAERMDRNWGELLQELRVVQTGVQILAGFLITLPFQARFEELDQYQRTLFLVALIFALAATSFFLAPVSLHRMLFRRNAKARLVTLGDRFAKVGLVTLVMAITTVSMLVADVVLGRTGGWIIAGAMFSVIVTCWYIVPLNELRCLGRQRAHAD</sequence>
<accession>A0A2S6IDW9</accession>
<dbReference type="Proteomes" id="UP000239485">
    <property type="component" value="Unassembled WGS sequence"/>
</dbReference>
<dbReference type="AlphaFoldDB" id="A0A2S6IDW9"/>
<keyword evidence="1" id="KW-1133">Transmembrane helix</keyword>
<evidence type="ECO:0000313" key="2">
    <source>
        <dbReference type="EMBL" id="PPK92415.1"/>
    </source>
</evidence>
<feature type="transmembrane region" description="Helical" evidence="1">
    <location>
        <begin position="72"/>
        <end position="93"/>
    </location>
</feature>
<keyword evidence="1" id="KW-0472">Membrane</keyword>
<gene>
    <name evidence="2" type="ORF">CLV92_11416</name>
</gene>
<dbReference type="InterPro" id="IPR046291">
    <property type="entry name" value="DUF6328"/>
</dbReference>
<evidence type="ECO:0000256" key="1">
    <source>
        <dbReference type="SAM" id="Phobius"/>
    </source>
</evidence>
<dbReference type="Pfam" id="PF19853">
    <property type="entry name" value="DUF6328"/>
    <property type="match status" value="1"/>
</dbReference>
<keyword evidence="1" id="KW-0812">Transmembrane</keyword>
<organism evidence="2 3">
    <name type="scientific">Kineococcus xinjiangensis</name>
    <dbReference type="NCBI Taxonomy" id="512762"/>
    <lineage>
        <taxon>Bacteria</taxon>
        <taxon>Bacillati</taxon>
        <taxon>Actinomycetota</taxon>
        <taxon>Actinomycetes</taxon>
        <taxon>Kineosporiales</taxon>
        <taxon>Kineosporiaceae</taxon>
        <taxon>Kineococcus</taxon>
    </lineage>
</organism>
<evidence type="ECO:0008006" key="4">
    <source>
        <dbReference type="Google" id="ProtNLM"/>
    </source>
</evidence>
<feature type="transmembrane region" description="Helical" evidence="1">
    <location>
        <begin position="113"/>
        <end position="137"/>
    </location>
</feature>
<protein>
    <recommendedName>
        <fullName evidence="4">Sodium:proton antiporter</fullName>
    </recommendedName>
</protein>